<proteinExistence type="predicted"/>
<comment type="subunit">
    <text evidence="1">Homotetramer.</text>
</comment>
<dbReference type="AlphaFoldDB" id="A0A1B6IWG2"/>
<keyword evidence="2" id="KW-0456">Lyase</keyword>
<dbReference type="Gene3D" id="3.20.20.70">
    <property type="entry name" value="Aldolase class I"/>
    <property type="match status" value="1"/>
</dbReference>
<dbReference type="InterPro" id="IPR013785">
    <property type="entry name" value="Aldolase_TIM"/>
</dbReference>
<dbReference type="GO" id="GO:0008840">
    <property type="term" value="F:4-hydroxy-tetrahydrodipicolinate synthase activity"/>
    <property type="evidence" value="ECO:0007669"/>
    <property type="project" value="TreeGrafter"/>
</dbReference>
<dbReference type="PANTHER" id="PTHR12128:SF66">
    <property type="entry name" value="4-HYDROXY-2-OXOGLUTARATE ALDOLASE, MITOCHONDRIAL"/>
    <property type="match status" value="1"/>
</dbReference>
<gene>
    <name evidence="3" type="ORF">g.18979</name>
</gene>
<sequence>MIPFYHRRSLDEEAIIAHFRTVADSSSVPVVIYNNAGVTNLDISTRTILTLAEHPNIYGIKDDHVGKIAEVVGEVKKRNLSFEVSQSSGCQLLQSLLVGACGGIISLPNILGRDVCKLYQLYKENKLEEAAALQCRLAGIDTLLMLANLGVPGMKAGLDLMGMYGGPCRLPLMPLPPHHVARLKDQLVQNGFLSA</sequence>
<dbReference type="CDD" id="cd00408">
    <property type="entry name" value="DHDPS-like"/>
    <property type="match status" value="1"/>
</dbReference>
<evidence type="ECO:0008006" key="4">
    <source>
        <dbReference type="Google" id="ProtNLM"/>
    </source>
</evidence>
<dbReference type="SUPFAM" id="SSF51569">
    <property type="entry name" value="Aldolase"/>
    <property type="match status" value="1"/>
</dbReference>
<dbReference type="InterPro" id="IPR002220">
    <property type="entry name" value="DapA-like"/>
</dbReference>
<dbReference type="PANTHER" id="PTHR12128">
    <property type="entry name" value="DIHYDRODIPICOLINATE SYNTHASE"/>
    <property type="match status" value="1"/>
</dbReference>
<dbReference type="SMART" id="SM01130">
    <property type="entry name" value="DHDPS"/>
    <property type="match status" value="1"/>
</dbReference>
<dbReference type="Pfam" id="PF00701">
    <property type="entry name" value="DHDPS"/>
    <property type="match status" value="1"/>
</dbReference>
<dbReference type="EMBL" id="GECU01016474">
    <property type="protein sequence ID" value="JAS91232.1"/>
    <property type="molecule type" value="Transcribed_RNA"/>
</dbReference>
<evidence type="ECO:0000313" key="3">
    <source>
        <dbReference type="EMBL" id="JAS91232.1"/>
    </source>
</evidence>
<organism evidence="3">
    <name type="scientific">Homalodisca liturata</name>
    <dbReference type="NCBI Taxonomy" id="320908"/>
    <lineage>
        <taxon>Eukaryota</taxon>
        <taxon>Metazoa</taxon>
        <taxon>Ecdysozoa</taxon>
        <taxon>Arthropoda</taxon>
        <taxon>Hexapoda</taxon>
        <taxon>Insecta</taxon>
        <taxon>Pterygota</taxon>
        <taxon>Neoptera</taxon>
        <taxon>Paraneoptera</taxon>
        <taxon>Hemiptera</taxon>
        <taxon>Auchenorrhyncha</taxon>
        <taxon>Membracoidea</taxon>
        <taxon>Cicadellidae</taxon>
        <taxon>Cicadellinae</taxon>
        <taxon>Proconiini</taxon>
        <taxon>Homalodisca</taxon>
    </lineage>
</organism>
<reference evidence="3" key="1">
    <citation type="submission" date="2015-11" db="EMBL/GenBank/DDBJ databases">
        <title>De novo transcriptome assembly of four potential Pierce s Disease insect vectors from Arizona vineyards.</title>
        <authorList>
            <person name="Tassone E.E."/>
        </authorList>
    </citation>
    <scope>NUCLEOTIDE SEQUENCE</scope>
</reference>
<protein>
    <recommendedName>
        <fullName evidence="4">4-hydroxy-2-oxoglutarate aldolase</fullName>
    </recommendedName>
</protein>
<evidence type="ECO:0000256" key="2">
    <source>
        <dbReference type="ARBA" id="ARBA00023239"/>
    </source>
</evidence>
<evidence type="ECO:0000256" key="1">
    <source>
        <dbReference type="ARBA" id="ARBA00011881"/>
    </source>
</evidence>
<accession>A0A1B6IWG2</accession>
<name>A0A1B6IWG2_9HEMI</name>